<organism evidence="2 3">
    <name type="scientific">Trachymyrmex septentrionalis</name>
    <dbReference type="NCBI Taxonomy" id="34720"/>
    <lineage>
        <taxon>Eukaryota</taxon>
        <taxon>Metazoa</taxon>
        <taxon>Ecdysozoa</taxon>
        <taxon>Arthropoda</taxon>
        <taxon>Hexapoda</taxon>
        <taxon>Insecta</taxon>
        <taxon>Pterygota</taxon>
        <taxon>Neoptera</taxon>
        <taxon>Endopterygota</taxon>
        <taxon>Hymenoptera</taxon>
        <taxon>Apocrita</taxon>
        <taxon>Aculeata</taxon>
        <taxon>Formicoidea</taxon>
        <taxon>Formicidae</taxon>
        <taxon>Myrmicinae</taxon>
        <taxon>Trachymyrmex</taxon>
    </lineage>
</organism>
<protein>
    <submittedName>
        <fullName evidence="2">Uncharacterized protein</fullName>
    </submittedName>
</protein>
<feature type="coiled-coil region" evidence="1">
    <location>
        <begin position="78"/>
        <end position="123"/>
    </location>
</feature>
<name>A0A151JW48_9HYME</name>
<keyword evidence="3" id="KW-1185">Reference proteome</keyword>
<accession>A0A151JW48</accession>
<proteinExistence type="predicted"/>
<dbReference type="AlphaFoldDB" id="A0A151JW48"/>
<dbReference type="EMBL" id="KQ981664">
    <property type="protein sequence ID" value="KYN38480.1"/>
    <property type="molecule type" value="Genomic_DNA"/>
</dbReference>
<keyword evidence="1" id="KW-0175">Coiled coil</keyword>
<sequence>EREKWGSAGESVEECAKKKRELMGEEGGIEGQKKEISKRNNKLVKSPVGKRIREEMRDFVRKLGEELIAEVREGMKVIRKATRDQKMLKKEVERIKKEWKSREEKWNKEREEFKGRIEKIEGELERMRIGRMEKEGRKRGERKIRIIERGKRIEVEEIKQIEGGRREIGNVWVVRVRSEEMKREISKNKWKLKGKEMWIKEDLTWEERRTKWKIRQTALREVMGSAVREGYCGLWIEGIW</sequence>
<dbReference type="STRING" id="34720.A0A151JW48"/>
<evidence type="ECO:0000256" key="1">
    <source>
        <dbReference type="SAM" id="Coils"/>
    </source>
</evidence>
<feature type="non-terminal residue" evidence="2">
    <location>
        <position position="1"/>
    </location>
</feature>
<dbReference type="Proteomes" id="UP000078541">
    <property type="component" value="Unassembled WGS sequence"/>
</dbReference>
<evidence type="ECO:0000313" key="2">
    <source>
        <dbReference type="EMBL" id="KYN38480.1"/>
    </source>
</evidence>
<evidence type="ECO:0000313" key="3">
    <source>
        <dbReference type="Proteomes" id="UP000078541"/>
    </source>
</evidence>
<reference evidence="2 3" key="1">
    <citation type="submission" date="2016-03" db="EMBL/GenBank/DDBJ databases">
        <title>Trachymyrmex septentrionalis WGS genome.</title>
        <authorList>
            <person name="Nygaard S."/>
            <person name="Hu H."/>
            <person name="Boomsma J."/>
            <person name="Zhang G."/>
        </authorList>
    </citation>
    <scope>NUCLEOTIDE SEQUENCE [LARGE SCALE GENOMIC DNA]</scope>
    <source>
        <strain evidence="2">Tsep2-gDNA-1</strain>
        <tissue evidence="2">Whole body</tissue>
    </source>
</reference>
<gene>
    <name evidence="2" type="ORF">ALC56_07126</name>
</gene>